<proteinExistence type="predicted"/>
<protein>
    <submittedName>
        <fullName evidence="1">Uncharacterized protein</fullName>
    </submittedName>
</protein>
<gene>
    <name evidence="1" type="ORF">BWK59_14305</name>
</gene>
<evidence type="ECO:0000313" key="2">
    <source>
        <dbReference type="Proteomes" id="UP000197768"/>
    </source>
</evidence>
<dbReference type="RefSeq" id="WP_088394954.1">
    <property type="nucleotide sequence ID" value="NZ_MTCZ01000277.1"/>
</dbReference>
<dbReference type="Proteomes" id="UP000197768">
    <property type="component" value="Unassembled WGS sequence"/>
</dbReference>
<organism evidence="1 2">
    <name type="scientific">Flavobacterium davisii</name>
    <dbReference type="NCBI Taxonomy" id="2906077"/>
    <lineage>
        <taxon>Bacteria</taxon>
        <taxon>Pseudomonadati</taxon>
        <taxon>Bacteroidota</taxon>
        <taxon>Flavobacteriia</taxon>
        <taxon>Flavobacteriales</taxon>
        <taxon>Flavobacteriaceae</taxon>
        <taxon>Flavobacterium</taxon>
    </lineage>
</organism>
<dbReference type="AlphaFoldDB" id="A0A246GGT1"/>
<dbReference type="EMBL" id="MTCZ01000277">
    <property type="protein sequence ID" value="OWP82729.1"/>
    <property type="molecule type" value="Genomic_DNA"/>
</dbReference>
<name>A0A246GGT1_9FLAO</name>
<accession>A0A246GGT1</accession>
<comment type="caution">
    <text evidence="1">The sequence shown here is derived from an EMBL/GenBank/DDBJ whole genome shotgun (WGS) entry which is preliminary data.</text>
</comment>
<evidence type="ECO:0000313" key="1">
    <source>
        <dbReference type="EMBL" id="OWP82729.1"/>
    </source>
</evidence>
<sequence>MTRSEKATEIERICKMVIKTSTDSRNKIIKLSKQLNITIAKGKDNELINSLELERNTLKKQLFEQTKSLIQTECNKHGICPKFVNTIIYSK</sequence>
<reference evidence="1 2" key="1">
    <citation type="journal article" date="2017" name="Infect. Genet. Evol.">
        <title>Comparative genome analysis of fish pathogen Flavobacterium columnare reveals extensive sequence diversity within the species.</title>
        <authorList>
            <person name="Kayansamruaj P."/>
            <person name="Dong H.T."/>
            <person name="Hirono I."/>
            <person name="Kondo H."/>
            <person name="Senapin S."/>
            <person name="Rodkhum C."/>
        </authorList>
    </citation>
    <scope>NUCLEOTIDE SEQUENCE [LARGE SCALE GENOMIC DNA]</scope>
    <source>
        <strain evidence="1 2">1215</strain>
    </source>
</reference>